<evidence type="ECO:0000313" key="12">
    <source>
        <dbReference type="EMBL" id="OHA23861.1"/>
    </source>
</evidence>
<evidence type="ECO:0000256" key="7">
    <source>
        <dbReference type="ARBA" id="ARBA00030776"/>
    </source>
</evidence>
<keyword evidence="12" id="KW-0251">Elongation factor</keyword>
<dbReference type="GO" id="GO:0032784">
    <property type="term" value="P:regulation of DNA-templated transcription elongation"/>
    <property type="evidence" value="ECO:0007669"/>
    <property type="project" value="UniProtKB-UniRule"/>
</dbReference>
<dbReference type="PIRSF" id="PIRSF006092">
    <property type="entry name" value="GreA_GreB"/>
    <property type="match status" value="1"/>
</dbReference>
<dbReference type="STRING" id="1802308.A3D50_00890"/>
<dbReference type="GO" id="GO:0070063">
    <property type="term" value="F:RNA polymerase binding"/>
    <property type="evidence" value="ECO:0007669"/>
    <property type="project" value="InterPro"/>
</dbReference>
<feature type="domain" description="Transcription elongation factor GreA/GreB N-terminal" evidence="11">
    <location>
        <begin position="7"/>
        <end position="76"/>
    </location>
</feature>
<dbReference type="GO" id="GO:0003746">
    <property type="term" value="F:translation elongation factor activity"/>
    <property type="evidence" value="ECO:0007669"/>
    <property type="project" value="UniProtKB-KW"/>
</dbReference>
<dbReference type="Proteomes" id="UP000178413">
    <property type="component" value="Unassembled WGS sequence"/>
</dbReference>
<feature type="domain" description="Transcription elongation factor GreA/GreB C-terminal" evidence="10">
    <location>
        <begin position="83"/>
        <end position="154"/>
    </location>
</feature>
<dbReference type="InterPro" id="IPR022691">
    <property type="entry name" value="Tscrpt_elong_fac_GreA/B_N"/>
</dbReference>
<dbReference type="GO" id="GO:0003677">
    <property type="term" value="F:DNA binding"/>
    <property type="evidence" value="ECO:0007669"/>
    <property type="project" value="UniProtKB-UniRule"/>
</dbReference>
<dbReference type="Gene3D" id="3.10.50.30">
    <property type="entry name" value="Transcription elongation factor, GreA/GreB, C-terminal domain"/>
    <property type="match status" value="1"/>
</dbReference>
<keyword evidence="12" id="KW-0648">Protein biosynthesis</keyword>
<protein>
    <recommendedName>
        <fullName evidence="2 8">Transcription elongation factor GreA</fullName>
    </recommendedName>
    <alternativeName>
        <fullName evidence="7 8">Transcript cleavage factor GreA</fullName>
    </alternativeName>
</protein>
<evidence type="ECO:0000256" key="4">
    <source>
        <dbReference type="ARBA" id="ARBA00023125"/>
    </source>
</evidence>
<evidence type="ECO:0000313" key="13">
    <source>
        <dbReference type="Proteomes" id="UP000178413"/>
    </source>
</evidence>
<dbReference type="AlphaFoldDB" id="A0A1G2MLE3"/>
<dbReference type="InterPro" id="IPR018151">
    <property type="entry name" value="TF_GreA/GreB_CS"/>
</dbReference>
<dbReference type="InterPro" id="IPR001437">
    <property type="entry name" value="Tscrpt_elong_fac_GreA/B_C"/>
</dbReference>
<dbReference type="GO" id="GO:0006354">
    <property type="term" value="P:DNA-templated transcription elongation"/>
    <property type="evidence" value="ECO:0007669"/>
    <property type="project" value="TreeGrafter"/>
</dbReference>
<dbReference type="InterPro" id="IPR036805">
    <property type="entry name" value="Tscrpt_elong_fac_GreA/B_N_sf"/>
</dbReference>
<dbReference type="PANTHER" id="PTHR30437:SF4">
    <property type="entry name" value="TRANSCRIPTION ELONGATION FACTOR GREA"/>
    <property type="match status" value="1"/>
</dbReference>
<evidence type="ECO:0000256" key="9">
    <source>
        <dbReference type="RuleBase" id="RU000556"/>
    </source>
</evidence>
<dbReference type="NCBIfam" id="TIGR01462">
    <property type="entry name" value="greA"/>
    <property type="match status" value="1"/>
</dbReference>
<dbReference type="PROSITE" id="PS00830">
    <property type="entry name" value="GREAB_2"/>
    <property type="match status" value="1"/>
</dbReference>
<evidence type="ECO:0000256" key="5">
    <source>
        <dbReference type="ARBA" id="ARBA00023163"/>
    </source>
</evidence>
<accession>A0A1G2MLE3</accession>
<evidence type="ECO:0000259" key="11">
    <source>
        <dbReference type="Pfam" id="PF03449"/>
    </source>
</evidence>
<comment type="caution">
    <text evidence="12">The sequence shown here is derived from an EMBL/GenBank/DDBJ whole genome shotgun (WGS) entry which is preliminary data.</text>
</comment>
<keyword evidence="3 8" id="KW-0805">Transcription regulation</keyword>
<dbReference type="InterPro" id="IPR023459">
    <property type="entry name" value="Tscrpt_elong_fac_GreA/B_fam"/>
</dbReference>
<dbReference type="NCBIfam" id="NF001263">
    <property type="entry name" value="PRK00226.1-4"/>
    <property type="match status" value="1"/>
</dbReference>
<dbReference type="InterPro" id="IPR036953">
    <property type="entry name" value="GreA/GreB_C_sf"/>
</dbReference>
<organism evidence="12 13">
    <name type="scientific">Candidatus Taylorbacteria bacterium RIFCSPHIGHO2_02_FULL_44_12</name>
    <dbReference type="NCBI Taxonomy" id="1802308"/>
    <lineage>
        <taxon>Bacteria</taxon>
        <taxon>Candidatus Tayloriibacteriota</taxon>
    </lineage>
</organism>
<sequence length="155" mass="17311">MSTEPQYLTNEKFSELQKELAFLKTTRRVEVVEHLEYAKKLGDLSENAEYHQAREEQAEVEDRIIRLEKILKEAVINNGGSSELVTIGSTVRLVRDGENRSFLYTIVGSEEADMSLGKVSNISPLGSALLGHRTGDSVSVQTPKGVVKYSIDRIK</sequence>
<dbReference type="PANTHER" id="PTHR30437">
    <property type="entry name" value="TRANSCRIPTION ELONGATION FACTOR GREA"/>
    <property type="match status" value="1"/>
</dbReference>
<dbReference type="SUPFAM" id="SSF54534">
    <property type="entry name" value="FKBP-like"/>
    <property type="match status" value="1"/>
</dbReference>
<evidence type="ECO:0000256" key="2">
    <source>
        <dbReference type="ARBA" id="ARBA00013729"/>
    </source>
</evidence>
<name>A0A1G2MLE3_9BACT</name>
<dbReference type="Gene3D" id="1.10.287.180">
    <property type="entry name" value="Transcription elongation factor, GreA/GreB, N-terminal domain"/>
    <property type="match status" value="1"/>
</dbReference>
<evidence type="ECO:0000256" key="8">
    <source>
        <dbReference type="HAMAP-Rule" id="MF_00105"/>
    </source>
</evidence>
<dbReference type="HAMAP" id="MF_00105">
    <property type="entry name" value="GreA_GreB"/>
    <property type="match status" value="1"/>
</dbReference>
<keyword evidence="4 8" id="KW-0238">DNA-binding</keyword>
<dbReference type="InterPro" id="IPR006359">
    <property type="entry name" value="Tscrpt_elong_fac_GreA"/>
</dbReference>
<dbReference type="PROSITE" id="PS00829">
    <property type="entry name" value="GREAB_1"/>
    <property type="match status" value="1"/>
</dbReference>
<comment type="similarity">
    <text evidence="1 8 9">Belongs to the GreA/GreB family.</text>
</comment>
<comment type="function">
    <text evidence="6 8 9">Necessary for efficient RNA polymerase transcription elongation past template-encoded arresting sites. The arresting sites in DNA have the property of trapping a certain fraction of elongating RNA polymerases that pass through, resulting in locked ternary complexes. Cleavage of the nascent transcript by cleavage factors such as GreA or GreB allows the resumption of elongation from the new 3'terminus. GreA releases sequences of 2 to 3 nucleotides.</text>
</comment>
<dbReference type="Pfam" id="PF03449">
    <property type="entry name" value="GreA_GreB_N"/>
    <property type="match status" value="1"/>
</dbReference>
<dbReference type="InterPro" id="IPR028624">
    <property type="entry name" value="Tscrpt_elong_fac_GreA/B"/>
</dbReference>
<keyword evidence="5 8" id="KW-0804">Transcription</keyword>
<evidence type="ECO:0000256" key="3">
    <source>
        <dbReference type="ARBA" id="ARBA00023015"/>
    </source>
</evidence>
<evidence type="ECO:0000259" key="10">
    <source>
        <dbReference type="Pfam" id="PF01272"/>
    </source>
</evidence>
<dbReference type="SUPFAM" id="SSF46557">
    <property type="entry name" value="GreA transcript cleavage protein, N-terminal domain"/>
    <property type="match status" value="1"/>
</dbReference>
<dbReference type="FunFam" id="1.10.287.180:FF:000001">
    <property type="entry name" value="Transcription elongation factor GreA"/>
    <property type="match status" value="1"/>
</dbReference>
<evidence type="ECO:0000256" key="6">
    <source>
        <dbReference type="ARBA" id="ARBA00024916"/>
    </source>
</evidence>
<dbReference type="EMBL" id="MHRM01000017">
    <property type="protein sequence ID" value="OHA23861.1"/>
    <property type="molecule type" value="Genomic_DNA"/>
</dbReference>
<proteinExistence type="inferred from homology"/>
<dbReference type="Pfam" id="PF01272">
    <property type="entry name" value="GreA_GreB"/>
    <property type="match status" value="1"/>
</dbReference>
<evidence type="ECO:0000256" key="1">
    <source>
        <dbReference type="ARBA" id="ARBA00008213"/>
    </source>
</evidence>
<gene>
    <name evidence="8" type="primary">greA</name>
    <name evidence="12" type="ORF">A3D50_00890</name>
</gene>
<reference evidence="12 13" key="1">
    <citation type="journal article" date="2016" name="Nat. Commun.">
        <title>Thousands of microbial genomes shed light on interconnected biogeochemical processes in an aquifer system.</title>
        <authorList>
            <person name="Anantharaman K."/>
            <person name="Brown C.T."/>
            <person name="Hug L.A."/>
            <person name="Sharon I."/>
            <person name="Castelle C.J."/>
            <person name="Probst A.J."/>
            <person name="Thomas B.C."/>
            <person name="Singh A."/>
            <person name="Wilkins M.J."/>
            <person name="Karaoz U."/>
            <person name="Brodie E.L."/>
            <person name="Williams K.H."/>
            <person name="Hubbard S.S."/>
            <person name="Banfield J.F."/>
        </authorList>
    </citation>
    <scope>NUCLEOTIDE SEQUENCE [LARGE SCALE GENOMIC DNA]</scope>
</reference>